<reference evidence="3" key="1">
    <citation type="journal article" date="2014" name="Int. J. Syst. Evol. Microbiol.">
        <title>Complete genome sequence of Corynebacterium casei LMG S-19264T (=DSM 44701T), isolated from a smear-ripened cheese.</title>
        <authorList>
            <consortium name="US DOE Joint Genome Institute (JGI-PGF)"/>
            <person name="Walter F."/>
            <person name="Albersmeier A."/>
            <person name="Kalinowski J."/>
            <person name="Ruckert C."/>
        </authorList>
    </citation>
    <scope>NUCLEOTIDE SEQUENCE</scope>
    <source>
        <strain evidence="3">CGMCC 1.15290</strain>
    </source>
</reference>
<keyword evidence="2" id="KW-0472">Membrane</keyword>
<keyword evidence="4" id="KW-1185">Reference proteome</keyword>
<evidence type="ECO:0000256" key="2">
    <source>
        <dbReference type="RuleBase" id="RU362097"/>
    </source>
</evidence>
<dbReference type="Pfam" id="PF02321">
    <property type="entry name" value="OEP"/>
    <property type="match status" value="2"/>
</dbReference>
<evidence type="ECO:0000313" key="4">
    <source>
        <dbReference type="Proteomes" id="UP000627292"/>
    </source>
</evidence>
<dbReference type="Gene3D" id="1.20.1600.10">
    <property type="entry name" value="Outer membrane efflux proteins (OEP)"/>
    <property type="match status" value="1"/>
</dbReference>
<dbReference type="InterPro" id="IPR010131">
    <property type="entry name" value="MdtP/NodT-like"/>
</dbReference>
<keyword evidence="2" id="KW-1134">Transmembrane beta strand</keyword>
<sequence length="468" mass="51582">MPLGWLSCKTAPPTGIPDKVNLPDTFARQTTTDSTIISRLRWKQFFTDVHLQTLIDSALVGNPDLLIAIQRIEAARAVALGAKNANLPSVNAIISAGVDHYGDYTLNGVGNYDTNLSPNISKDQRIPDPTGDFFVGLRSSWEVDVWGKLKNRKKAALVRLAATEKSRQLAATLLVAQIASHYYNLLALDNGLRIIENNSRLQETALEIVKVQKEGGRATELAVQQMEAQLYNTRSFSKKVKQEIINAEYQVNYLLGRYPQKVQRDTTFAQQSLPQQLATGIPSGLLLQRPDVQEAELQLVAAKADVAAARAAFMPSFQITPYLGFNAFKTALLFNGGSLAWGALGSLTAPLFNQKQIQAAHLTAVAQNREAYYNYNKTILNGFKEVGSAIEQLDNNRELVDLKQKQVAALETAVSSSRELYLAGYASYLEVITAQKGVLDAQLELNEARKNQFSYTIDLYRSLGGGWQ</sequence>
<dbReference type="SUPFAM" id="SSF56954">
    <property type="entry name" value="Outer membrane efflux proteins (OEP)"/>
    <property type="match status" value="1"/>
</dbReference>
<accession>A0A917J0K8</accession>
<dbReference type="GO" id="GO:0015562">
    <property type="term" value="F:efflux transmembrane transporter activity"/>
    <property type="evidence" value="ECO:0007669"/>
    <property type="project" value="InterPro"/>
</dbReference>
<organism evidence="3 4">
    <name type="scientific">Filimonas zeae</name>
    <dbReference type="NCBI Taxonomy" id="1737353"/>
    <lineage>
        <taxon>Bacteria</taxon>
        <taxon>Pseudomonadati</taxon>
        <taxon>Bacteroidota</taxon>
        <taxon>Chitinophagia</taxon>
        <taxon>Chitinophagales</taxon>
        <taxon>Chitinophagaceae</taxon>
        <taxon>Filimonas</taxon>
    </lineage>
</organism>
<protein>
    <submittedName>
        <fullName evidence="3">RND transporter</fullName>
    </submittedName>
</protein>
<dbReference type="InterPro" id="IPR003423">
    <property type="entry name" value="OMP_efflux"/>
</dbReference>
<evidence type="ECO:0000256" key="1">
    <source>
        <dbReference type="ARBA" id="ARBA00007613"/>
    </source>
</evidence>
<keyword evidence="2" id="KW-0449">Lipoprotein</keyword>
<gene>
    <name evidence="3" type="ORF">GCM10011379_41190</name>
</gene>
<comment type="similarity">
    <text evidence="1 2">Belongs to the outer membrane factor (OMF) (TC 1.B.17) family.</text>
</comment>
<dbReference type="NCBIfam" id="TIGR01845">
    <property type="entry name" value="outer_NodT"/>
    <property type="match status" value="1"/>
</dbReference>
<comment type="subcellular location">
    <subcellularLocation>
        <location evidence="2">Cell membrane</location>
        <topology evidence="2">Lipid-anchor</topology>
    </subcellularLocation>
</comment>
<dbReference type="Proteomes" id="UP000627292">
    <property type="component" value="Unassembled WGS sequence"/>
</dbReference>
<proteinExistence type="inferred from homology"/>
<keyword evidence="2" id="KW-0564">Palmitate</keyword>
<dbReference type="GO" id="GO:0005886">
    <property type="term" value="C:plasma membrane"/>
    <property type="evidence" value="ECO:0007669"/>
    <property type="project" value="UniProtKB-SubCell"/>
</dbReference>
<evidence type="ECO:0000313" key="3">
    <source>
        <dbReference type="EMBL" id="GGH76403.1"/>
    </source>
</evidence>
<name>A0A917J0K8_9BACT</name>
<reference evidence="3" key="2">
    <citation type="submission" date="2020-09" db="EMBL/GenBank/DDBJ databases">
        <authorList>
            <person name="Sun Q."/>
            <person name="Zhou Y."/>
        </authorList>
    </citation>
    <scope>NUCLEOTIDE SEQUENCE</scope>
    <source>
        <strain evidence="3">CGMCC 1.15290</strain>
    </source>
</reference>
<dbReference type="EMBL" id="BMIB01000004">
    <property type="protein sequence ID" value="GGH76403.1"/>
    <property type="molecule type" value="Genomic_DNA"/>
</dbReference>
<keyword evidence="2" id="KW-0812">Transmembrane</keyword>
<dbReference type="PANTHER" id="PTHR30203">
    <property type="entry name" value="OUTER MEMBRANE CATION EFFLUX PROTEIN"/>
    <property type="match status" value="1"/>
</dbReference>
<dbReference type="AlphaFoldDB" id="A0A917J0K8"/>
<dbReference type="Gene3D" id="2.20.200.10">
    <property type="entry name" value="Outer membrane efflux proteins (OEP)"/>
    <property type="match status" value="1"/>
</dbReference>
<dbReference type="PANTHER" id="PTHR30203:SF30">
    <property type="entry name" value="OUTER MEMBRANE PROTEIN-RELATED"/>
    <property type="match status" value="1"/>
</dbReference>
<comment type="caution">
    <text evidence="3">The sequence shown here is derived from an EMBL/GenBank/DDBJ whole genome shotgun (WGS) entry which is preliminary data.</text>
</comment>